<keyword evidence="3" id="KW-1185">Reference proteome</keyword>
<dbReference type="EMBL" id="JBHFFA010000003">
    <property type="protein sequence ID" value="KAL2633377.1"/>
    <property type="molecule type" value="Genomic_DNA"/>
</dbReference>
<evidence type="ECO:0000313" key="2">
    <source>
        <dbReference type="EMBL" id="KAL2633377.1"/>
    </source>
</evidence>
<evidence type="ECO:0000256" key="1">
    <source>
        <dbReference type="SAM" id="MobiDB-lite"/>
    </source>
</evidence>
<evidence type="ECO:0000313" key="3">
    <source>
        <dbReference type="Proteomes" id="UP001605036"/>
    </source>
</evidence>
<evidence type="ECO:0008006" key="4">
    <source>
        <dbReference type="Google" id="ProtNLM"/>
    </source>
</evidence>
<dbReference type="AlphaFoldDB" id="A0ABD1YRG9"/>
<name>A0ABD1YRG9_9MARC</name>
<protein>
    <recommendedName>
        <fullName evidence="4">One helix protein</fullName>
    </recommendedName>
</protein>
<gene>
    <name evidence="2" type="ORF">R1flu_004856</name>
</gene>
<proteinExistence type="predicted"/>
<comment type="caution">
    <text evidence="2">The sequence shown here is derived from an EMBL/GenBank/DDBJ whole genome shotgun (WGS) entry which is preliminary data.</text>
</comment>
<sequence length="187" mass="20287">MLTMKQYWDWGRGLQIFHLSSYSSTSFGRRIGGEETAEQTVSCSTPSYTAATMASTTAAAGTTCLVVSTPTQLSLSSQQARNTSNLVSAFHGQGLSLRLRRVSSSRRRGRWSSSGARAAKLPQGVEAPKEEPRLPPSFWGFTENAEVWNARASMIGLIGIILLEFIAKRGLLEMIGFDVGKGLDLPL</sequence>
<organism evidence="2 3">
    <name type="scientific">Riccia fluitans</name>
    <dbReference type="NCBI Taxonomy" id="41844"/>
    <lineage>
        <taxon>Eukaryota</taxon>
        <taxon>Viridiplantae</taxon>
        <taxon>Streptophyta</taxon>
        <taxon>Embryophyta</taxon>
        <taxon>Marchantiophyta</taxon>
        <taxon>Marchantiopsida</taxon>
        <taxon>Marchantiidae</taxon>
        <taxon>Marchantiales</taxon>
        <taxon>Ricciaceae</taxon>
        <taxon>Riccia</taxon>
    </lineage>
</organism>
<feature type="region of interest" description="Disordered" evidence="1">
    <location>
        <begin position="106"/>
        <end position="133"/>
    </location>
</feature>
<dbReference type="SUPFAM" id="SSF103511">
    <property type="entry name" value="Chlorophyll a-b binding protein"/>
    <property type="match status" value="1"/>
</dbReference>
<dbReference type="Proteomes" id="UP001605036">
    <property type="component" value="Unassembled WGS sequence"/>
</dbReference>
<reference evidence="2 3" key="1">
    <citation type="submission" date="2024-09" db="EMBL/GenBank/DDBJ databases">
        <title>Chromosome-scale assembly of Riccia fluitans.</title>
        <authorList>
            <person name="Paukszto L."/>
            <person name="Sawicki J."/>
            <person name="Karawczyk K."/>
            <person name="Piernik-Szablinska J."/>
            <person name="Szczecinska M."/>
            <person name="Mazdziarz M."/>
        </authorList>
    </citation>
    <scope>NUCLEOTIDE SEQUENCE [LARGE SCALE GENOMIC DNA]</scope>
    <source>
        <strain evidence="2">Rf_01</strain>
        <tissue evidence="2">Aerial parts of the thallus</tissue>
    </source>
</reference>
<accession>A0ABD1YRG9</accession>